<dbReference type="PANTHER" id="PTHR10122">
    <property type="entry name" value="CYTOCHROME C OXIDASE SUBUNIT 5B, MITOCHONDRIAL"/>
    <property type="match status" value="1"/>
</dbReference>
<protein>
    <recommendedName>
        <fullName evidence="5">Cytochrome c oxidase subunit 5B, mitochondrial</fullName>
    </recommendedName>
</protein>
<evidence type="ECO:0000313" key="4">
    <source>
        <dbReference type="Proteomes" id="UP001176940"/>
    </source>
</evidence>
<dbReference type="Gene3D" id="2.60.11.10">
    <property type="entry name" value="Cytochrome c oxidase, subunit Vb"/>
    <property type="match status" value="1"/>
</dbReference>
<keyword evidence="2" id="KW-0862">Zinc</keyword>
<name>A0ABN9LG49_9NEOB</name>
<dbReference type="CDD" id="cd00924">
    <property type="entry name" value="Cyt_c_Oxidase_Vb"/>
    <property type="match status" value="1"/>
</dbReference>
<sequence length="173" mass="19838">MFTLVTSEDIAGLVSHTPIQRCPREIQRRNKVLDFVQRPTISQQGPDRWSLSHITISLTISLLRHNSNDIVNDIVMCEGMIPTDEEQATGLEREIMTALKHGEDPYNVMKPKHYKGTKEDPHIVPSLQNQRIVGCICEEDNTAVIWFWLHKGEAQRCPSCGAHYKLVPREHHH</sequence>
<gene>
    <name evidence="3" type="ORF">RIMI_LOCUS7578617</name>
</gene>
<dbReference type="InterPro" id="IPR036972">
    <property type="entry name" value="Cyt_c_oxidase_su5b_sf"/>
</dbReference>
<dbReference type="PANTHER" id="PTHR10122:SF0">
    <property type="entry name" value="CYTOCHROME C OXIDASE SUBUNIT 5B, ISOFORM A-RELATED"/>
    <property type="match status" value="1"/>
</dbReference>
<evidence type="ECO:0008006" key="5">
    <source>
        <dbReference type="Google" id="ProtNLM"/>
    </source>
</evidence>
<dbReference type="EMBL" id="CAUEEQ010014430">
    <property type="protein sequence ID" value="CAJ0938526.1"/>
    <property type="molecule type" value="Genomic_DNA"/>
</dbReference>
<keyword evidence="1" id="KW-0479">Metal-binding</keyword>
<reference evidence="3" key="1">
    <citation type="submission" date="2023-07" db="EMBL/GenBank/DDBJ databases">
        <authorList>
            <person name="Stuckert A."/>
        </authorList>
    </citation>
    <scope>NUCLEOTIDE SEQUENCE</scope>
</reference>
<evidence type="ECO:0000313" key="3">
    <source>
        <dbReference type="EMBL" id="CAJ0938526.1"/>
    </source>
</evidence>
<proteinExistence type="predicted"/>
<dbReference type="SUPFAM" id="SSF57802">
    <property type="entry name" value="Rubredoxin-like"/>
    <property type="match status" value="1"/>
</dbReference>
<dbReference type="PROSITE" id="PS51359">
    <property type="entry name" value="COX5B_2"/>
    <property type="match status" value="1"/>
</dbReference>
<dbReference type="InterPro" id="IPR002124">
    <property type="entry name" value="Cyt_c_oxidase_su5b"/>
</dbReference>
<accession>A0ABN9LG49</accession>
<keyword evidence="4" id="KW-1185">Reference proteome</keyword>
<evidence type="ECO:0000256" key="2">
    <source>
        <dbReference type="ARBA" id="ARBA00022833"/>
    </source>
</evidence>
<dbReference type="Proteomes" id="UP001176940">
    <property type="component" value="Unassembled WGS sequence"/>
</dbReference>
<organism evidence="3 4">
    <name type="scientific">Ranitomeya imitator</name>
    <name type="common">mimic poison frog</name>
    <dbReference type="NCBI Taxonomy" id="111125"/>
    <lineage>
        <taxon>Eukaryota</taxon>
        <taxon>Metazoa</taxon>
        <taxon>Chordata</taxon>
        <taxon>Craniata</taxon>
        <taxon>Vertebrata</taxon>
        <taxon>Euteleostomi</taxon>
        <taxon>Amphibia</taxon>
        <taxon>Batrachia</taxon>
        <taxon>Anura</taxon>
        <taxon>Neobatrachia</taxon>
        <taxon>Hyloidea</taxon>
        <taxon>Dendrobatidae</taxon>
        <taxon>Dendrobatinae</taxon>
        <taxon>Ranitomeya</taxon>
    </lineage>
</organism>
<evidence type="ECO:0000256" key="1">
    <source>
        <dbReference type="ARBA" id="ARBA00022723"/>
    </source>
</evidence>
<comment type="caution">
    <text evidence="3">The sequence shown here is derived from an EMBL/GenBank/DDBJ whole genome shotgun (WGS) entry which is preliminary data.</text>
</comment>
<dbReference type="Pfam" id="PF01215">
    <property type="entry name" value="COX5B"/>
    <property type="match status" value="1"/>
</dbReference>
<dbReference type="PROSITE" id="PS00848">
    <property type="entry name" value="COX5B_1"/>
    <property type="match status" value="1"/>
</dbReference>